<dbReference type="AlphaFoldDB" id="A0A821WB66"/>
<sequence length="265" mass="29938">GNSEELEFDSSPIIIHTTAHHLSNRLSTNADQSYIKGNRLQFFFASPSDSIIFDDDNTNETKFQQTEPDAILSSLSSYCACIFFISQMPRRRSLFGSTIRFKLSKRLVHSRSSSTSNKENAPPASCFSSLSSNHTEPLITPKTCRLPLCSLQITPSSQQLTTCSQSYTPSSAYKIRNRVGPSFKRLRQYEEQEQHQSNKPEATSTTKDSLGFYQTIHNDFLLQLMRSHVNKKKRRIVLLVGLYAHMGTQSKLTPPSNVKSQNSEM</sequence>
<evidence type="ECO:0000313" key="2">
    <source>
        <dbReference type="Proteomes" id="UP000663838"/>
    </source>
</evidence>
<dbReference type="EMBL" id="CAJOBS010007677">
    <property type="protein sequence ID" value="CAF4923801.1"/>
    <property type="molecule type" value="Genomic_DNA"/>
</dbReference>
<organism evidence="1 2">
    <name type="scientific">Rotaria socialis</name>
    <dbReference type="NCBI Taxonomy" id="392032"/>
    <lineage>
        <taxon>Eukaryota</taxon>
        <taxon>Metazoa</taxon>
        <taxon>Spiralia</taxon>
        <taxon>Gnathifera</taxon>
        <taxon>Rotifera</taxon>
        <taxon>Eurotatoria</taxon>
        <taxon>Bdelloidea</taxon>
        <taxon>Philodinida</taxon>
        <taxon>Philodinidae</taxon>
        <taxon>Rotaria</taxon>
    </lineage>
</organism>
<comment type="caution">
    <text evidence="1">The sequence shown here is derived from an EMBL/GenBank/DDBJ whole genome shotgun (WGS) entry which is preliminary data.</text>
</comment>
<name>A0A821WB66_9BILA</name>
<accession>A0A821WB66</accession>
<gene>
    <name evidence="1" type="ORF">TOA249_LOCUS32297</name>
</gene>
<feature type="non-terminal residue" evidence="1">
    <location>
        <position position="265"/>
    </location>
</feature>
<dbReference type="Proteomes" id="UP000663838">
    <property type="component" value="Unassembled WGS sequence"/>
</dbReference>
<proteinExistence type="predicted"/>
<reference evidence="1" key="1">
    <citation type="submission" date="2021-02" db="EMBL/GenBank/DDBJ databases">
        <authorList>
            <person name="Nowell W R."/>
        </authorList>
    </citation>
    <scope>NUCLEOTIDE SEQUENCE</scope>
</reference>
<evidence type="ECO:0000313" key="1">
    <source>
        <dbReference type="EMBL" id="CAF4923801.1"/>
    </source>
</evidence>
<protein>
    <submittedName>
        <fullName evidence="1">Uncharacterized protein</fullName>
    </submittedName>
</protein>